<reference evidence="3 4" key="1">
    <citation type="journal article" date="2014" name="PLoS Genet.">
        <title>Phylogenetically driven sequencing of extremely halophilic archaea reveals strategies for static and dynamic osmo-response.</title>
        <authorList>
            <person name="Becker E.A."/>
            <person name="Seitzer P.M."/>
            <person name="Tritt A."/>
            <person name="Larsen D."/>
            <person name="Krusor M."/>
            <person name="Yao A.I."/>
            <person name="Wu D."/>
            <person name="Madern D."/>
            <person name="Eisen J.A."/>
            <person name="Darling A.E."/>
            <person name="Facciotti M.T."/>
        </authorList>
    </citation>
    <scope>NUCLEOTIDE SEQUENCE [LARGE SCALE GENOMIC DNA]</scope>
    <source>
        <strain evidence="3 4">JCM 14978</strain>
    </source>
</reference>
<feature type="region of interest" description="Disordered" evidence="1">
    <location>
        <begin position="1"/>
        <end position="68"/>
    </location>
</feature>
<dbReference type="STRING" id="1230456.C468_03863"/>
<dbReference type="InterPro" id="IPR055995">
    <property type="entry name" value="DUF7573"/>
</dbReference>
<gene>
    <name evidence="3" type="ORF">C468_03863</name>
</gene>
<comment type="caution">
    <text evidence="3">The sequence shown here is derived from an EMBL/GenBank/DDBJ whole genome shotgun (WGS) entry which is preliminary data.</text>
</comment>
<dbReference type="EMBL" id="AOJH01000027">
    <property type="protein sequence ID" value="EMA67164.1"/>
    <property type="molecule type" value="Genomic_DNA"/>
</dbReference>
<dbReference type="RefSeq" id="WP_008847524.1">
    <property type="nucleotide sequence ID" value="NZ_AOJH01000027.1"/>
</dbReference>
<organism evidence="3 4">
    <name type="scientific">Halorubrum kocurii JCM 14978</name>
    <dbReference type="NCBI Taxonomy" id="1230456"/>
    <lineage>
        <taxon>Archaea</taxon>
        <taxon>Methanobacteriati</taxon>
        <taxon>Methanobacteriota</taxon>
        <taxon>Stenosarchaea group</taxon>
        <taxon>Halobacteria</taxon>
        <taxon>Halobacteriales</taxon>
        <taxon>Haloferacaceae</taxon>
        <taxon>Halorubrum</taxon>
    </lineage>
</organism>
<dbReference type="OrthoDB" id="331572at2157"/>
<dbReference type="PATRIC" id="fig|1230456.3.peg.749"/>
<feature type="domain" description="DUF7573" evidence="2">
    <location>
        <begin position="58"/>
        <end position="96"/>
    </location>
</feature>
<proteinExistence type="predicted"/>
<feature type="compositionally biased region" description="Acidic residues" evidence="1">
    <location>
        <begin position="30"/>
        <end position="51"/>
    </location>
</feature>
<keyword evidence="4" id="KW-1185">Reference proteome</keyword>
<feature type="compositionally biased region" description="Basic and acidic residues" evidence="1">
    <location>
        <begin position="1"/>
        <end position="11"/>
    </location>
</feature>
<dbReference type="Proteomes" id="UP000011546">
    <property type="component" value="Unassembled WGS sequence"/>
</dbReference>
<feature type="compositionally biased region" description="Low complexity" evidence="1">
    <location>
        <begin position="52"/>
        <end position="66"/>
    </location>
</feature>
<evidence type="ECO:0000313" key="3">
    <source>
        <dbReference type="EMBL" id="EMA67164.1"/>
    </source>
</evidence>
<evidence type="ECO:0000313" key="4">
    <source>
        <dbReference type="Proteomes" id="UP000011546"/>
    </source>
</evidence>
<dbReference type="Pfam" id="PF24458">
    <property type="entry name" value="DUF7573"/>
    <property type="match status" value="1"/>
</dbReference>
<dbReference type="AlphaFoldDB" id="M0PCA0"/>
<sequence length="96" mass="10001">MPEDRSLDEFGRATGDAADADSGRATGDAPDADSEGSDSADTDAADTDAADTDAPTPATSTATWTANGADCERCGERAERRWLDDGDRVCPECKAW</sequence>
<evidence type="ECO:0000256" key="1">
    <source>
        <dbReference type="SAM" id="MobiDB-lite"/>
    </source>
</evidence>
<evidence type="ECO:0000259" key="2">
    <source>
        <dbReference type="Pfam" id="PF24458"/>
    </source>
</evidence>
<name>M0PCA0_9EURY</name>
<accession>M0PCA0</accession>
<protein>
    <recommendedName>
        <fullName evidence="2">DUF7573 domain-containing protein</fullName>
    </recommendedName>
</protein>